<dbReference type="AlphaFoldDB" id="A0A1G2HGA3"/>
<evidence type="ECO:0000256" key="5">
    <source>
        <dbReference type="ARBA" id="ARBA00022975"/>
    </source>
</evidence>
<dbReference type="HAMAP" id="MF_01208">
    <property type="entry name" value="PyrE"/>
    <property type="match status" value="1"/>
</dbReference>
<feature type="binding site" evidence="6">
    <location>
        <position position="94"/>
    </location>
    <ligand>
        <name>5-phospho-alpha-D-ribose 1-diphosphate</name>
        <dbReference type="ChEBI" id="CHEBI:58017"/>
        <note>ligand shared between dimeric partners</note>
    </ligand>
</feature>
<accession>A0A1G2HGA3</accession>
<evidence type="ECO:0000256" key="4">
    <source>
        <dbReference type="ARBA" id="ARBA00022679"/>
    </source>
</evidence>
<dbReference type="PANTHER" id="PTHR19278">
    <property type="entry name" value="OROTATE PHOSPHORIBOSYLTRANSFERASE"/>
    <property type="match status" value="1"/>
</dbReference>
<sequence length="169" mass="18571">MQLLIKKLKELGVVIKEPIRLRSGKMSNFYVDIKKAYGDPWAFFLLVEAMSNLLKSNFNNTTCVGACGYGGIPLATAVALKNNLKLSLIRDKVKNHGTKEMIDGYIPNMQDRVVVIDDVLTTGNSITQVIEALKPTGAKILQACVVVKRGDAQLEISVKHLLTVEDLLS</sequence>
<comment type="cofactor">
    <cofactor evidence="6">
        <name>Mg(2+)</name>
        <dbReference type="ChEBI" id="CHEBI:18420"/>
    </cofactor>
</comment>
<dbReference type="InterPro" id="IPR000836">
    <property type="entry name" value="PRTase_dom"/>
</dbReference>
<keyword evidence="6" id="KW-0460">Magnesium</keyword>
<dbReference type="UniPathway" id="UPA00070">
    <property type="reaction ID" value="UER00119"/>
</dbReference>
<evidence type="ECO:0000259" key="7">
    <source>
        <dbReference type="Pfam" id="PF00156"/>
    </source>
</evidence>
<comment type="subunit">
    <text evidence="6">Homodimer.</text>
</comment>
<dbReference type="GO" id="GO:0000287">
    <property type="term" value="F:magnesium ion binding"/>
    <property type="evidence" value="ECO:0007669"/>
    <property type="project" value="UniProtKB-UniRule"/>
</dbReference>
<feature type="binding site" description="in other chain" evidence="6">
    <location>
        <position position="22"/>
    </location>
    <ligand>
        <name>5-phospho-alpha-D-ribose 1-diphosphate</name>
        <dbReference type="ChEBI" id="CHEBI:58017"/>
        <note>ligand shared between dimeric partners</note>
    </ligand>
</feature>
<dbReference type="GO" id="GO:0004588">
    <property type="term" value="F:orotate phosphoribosyltransferase activity"/>
    <property type="evidence" value="ECO:0007669"/>
    <property type="project" value="UniProtKB-UniRule"/>
</dbReference>
<keyword evidence="3 6" id="KW-0328">Glycosyltransferase</keyword>
<evidence type="ECO:0000256" key="2">
    <source>
        <dbReference type="ARBA" id="ARBA00011971"/>
    </source>
</evidence>
<organism evidence="8 9">
    <name type="scientific">Candidatus Spechtbacteria bacterium RIFCSPLOWO2_12_FULL_38_22</name>
    <dbReference type="NCBI Taxonomy" id="1802165"/>
    <lineage>
        <taxon>Bacteria</taxon>
        <taxon>Candidatus Spechtiibacteriota</taxon>
    </lineage>
</organism>
<dbReference type="InterPro" id="IPR023031">
    <property type="entry name" value="OPRT"/>
</dbReference>
<feature type="binding site" description="in other chain" evidence="6">
    <location>
        <begin position="117"/>
        <end position="125"/>
    </location>
    <ligand>
        <name>5-phospho-alpha-D-ribose 1-diphosphate</name>
        <dbReference type="ChEBI" id="CHEBI:58017"/>
        <note>ligand shared between dimeric partners</note>
    </ligand>
</feature>
<evidence type="ECO:0000313" key="9">
    <source>
        <dbReference type="Proteomes" id="UP000176770"/>
    </source>
</evidence>
<dbReference type="GO" id="GO:0019856">
    <property type="term" value="P:pyrimidine nucleobase biosynthetic process"/>
    <property type="evidence" value="ECO:0007669"/>
    <property type="project" value="TreeGrafter"/>
</dbReference>
<dbReference type="STRING" id="1802165.A3F94_01585"/>
<reference evidence="8 9" key="1">
    <citation type="journal article" date="2016" name="Nat. Commun.">
        <title>Thousands of microbial genomes shed light on interconnected biogeochemical processes in an aquifer system.</title>
        <authorList>
            <person name="Anantharaman K."/>
            <person name="Brown C.T."/>
            <person name="Hug L.A."/>
            <person name="Sharon I."/>
            <person name="Castelle C.J."/>
            <person name="Probst A.J."/>
            <person name="Thomas B.C."/>
            <person name="Singh A."/>
            <person name="Wilkins M.J."/>
            <person name="Karaoz U."/>
            <person name="Brodie E.L."/>
            <person name="Williams K.H."/>
            <person name="Hubbard S.S."/>
            <person name="Banfield J.F."/>
        </authorList>
    </citation>
    <scope>NUCLEOTIDE SEQUENCE [LARGE SCALE GENOMIC DNA]</scope>
</reference>
<evidence type="ECO:0000256" key="3">
    <source>
        <dbReference type="ARBA" id="ARBA00022676"/>
    </source>
</evidence>
<feature type="domain" description="Phosphoribosyltransferase" evidence="7">
    <location>
        <begin position="48"/>
        <end position="156"/>
    </location>
</feature>
<keyword evidence="5 6" id="KW-0665">Pyrimidine biosynthesis</keyword>
<protein>
    <recommendedName>
        <fullName evidence="2 6">Orotate phosphoribosyltransferase</fullName>
        <shortName evidence="6">OPRT</shortName>
        <shortName evidence="6">OPRTase</shortName>
        <ecNumber evidence="2 6">2.4.2.10</ecNumber>
    </recommendedName>
</protein>
<dbReference type="Gene3D" id="3.40.50.2020">
    <property type="match status" value="1"/>
</dbReference>
<evidence type="ECO:0000256" key="6">
    <source>
        <dbReference type="HAMAP-Rule" id="MF_01208"/>
    </source>
</evidence>
<comment type="similarity">
    <text evidence="6">Belongs to the purine/pyrimidine phosphoribosyltransferase family. PyrE subfamily.</text>
</comment>
<comment type="caution">
    <text evidence="8">The sequence shown here is derived from an EMBL/GenBank/DDBJ whole genome shotgun (WGS) entry which is preliminary data.</text>
</comment>
<comment type="pathway">
    <text evidence="1 6">Pyrimidine metabolism; UMP biosynthesis via de novo pathway; UMP from orotate: step 1/2.</text>
</comment>
<dbReference type="PANTHER" id="PTHR19278:SF9">
    <property type="entry name" value="URIDINE 5'-MONOPHOSPHATE SYNTHASE"/>
    <property type="match status" value="1"/>
</dbReference>
<dbReference type="Proteomes" id="UP000176770">
    <property type="component" value="Unassembled WGS sequence"/>
</dbReference>
<dbReference type="SUPFAM" id="SSF53271">
    <property type="entry name" value="PRTase-like"/>
    <property type="match status" value="1"/>
</dbReference>
<dbReference type="EC" id="2.4.2.10" evidence="2 6"/>
<evidence type="ECO:0000256" key="1">
    <source>
        <dbReference type="ARBA" id="ARBA00004889"/>
    </source>
</evidence>
<dbReference type="GO" id="GO:0044205">
    <property type="term" value="P:'de novo' UMP biosynthetic process"/>
    <property type="evidence" value="ECO:0007669"/>
    <property type="project" value="UniProtKB-UniRule"/>
</dbReference>
<evidence type="ECO:0000313" key="8">
    <source>
        <dbReference type="EMBL" id="OGZ61522.1"/>
    </source>
</evidence>
<dbReference type="Pfam" id="PF00156">
    <property type="entry name" value="Pribosyltran"/>
    <property type="match status" value="1"/>
</dbReference>
<feature type="binding site" evidence="6">
    <location>
        <position position="90"/>
    </location>
    <ligand>
        <name>5-phospho-alpha-D-ribose 1-diphosphate</name>
        <dbReference type="ChEBI" id="CHEBI:58017"/>
        <note>ligand shared between dimeric partners</note>
    </ligand>
</feature>
<feature type="binding site" evidence="6">
    <location>
        <position position="149"/>
    </location>
    <ligand>
        <name>orotate</name>
        <dbReference type="ChEBI" id="CHEBI:30839"/>
    </ligand>
</feature>
<dbReference type="InterPro" id="IPR029057">
    <property type="entry name" value="PRTase-like"/>
</dbReference>
<comment type="caution">
    <text evidence="6">Lacks conserved residue(s) required for the propagation of feature annotation.</text>
</comment>
<feature type="binding site" evidence="6">
    <location>
        <position position="121"/>
    </location>
    <ligand>
        <name>orotate</name>
        <dbReference type="ChEBI" id="CHEBI:30839"/>
    </ligand>
</feature>
<comment type="catalytic activity">
    <reaction evidence="6">
        <text>orotidine 5'-phosphate + diphosphate = orotate + 5-phospho-alpha-D-ribose 1-diphosphate</text>
        <dbReference type="Rhea" id="RHEA:10380"/>
        <dbReference type="ChEBI" id="CHEBI:30839"/>
        <dbReference type="ChEBI" id="CHEBI:33019"/>
        <dbReference type="ChEBI" id="CHEBI:57538"/>
        <dbReference type="ChEBI" id="CHEBI:58017"/>
        <dbReference type="EC" id="2.4.2.10"/>
    </reaction>
</comment>
<comment type="function">
    <text evidence="6">Catalyzes the transfer of a ribosyl phosphate group from 5-phosphoribose 1-diphosphate to orotate, leading to the formation of orotidine monophosphate (OMP).</text>
</comment>
<keyword evidence="4 6" id="KW-0808">Transferase</keyword>
<gene>
    <name evidence="6" type="primary">pyrE</name>
    <name evidence="8" type="ORF">A3F94_01585</name>
</gene>
<name>A0A1G2HGA3_9BACT</name>
<proteinExistence type="inferred from homology"/>
<feature type="binding site" evidence="6">
    <location>
        <position position="96"/>
    </location>
    <ligand>
        <name>5-phospho-alpha-D-ribose 1-diphosphate</name>
        <dbReference type="ChEBI" id="CHEBI:58017"/>
        <note>ligand shared between dimeric partners</note>
    </ligand>
</feature>
<dbReference type="CDD" id="cd06223">
    <property type="entry name" value="PRTases_typeI"/>
    <property type="match status" value="1"/>
</dbReference>
<dbReference type="EMBL" id="MHOK01000022">
    <property type="protein sequence ID" value="OGZ61522.1"/>
    <property type="molecule type" value="Genomic_DNA"/>
</dbReference>